<protein>
    <recommendedName>
        <fullName evidence="5">Transport permease protein</fullName>
    </recommendedName>
</protein>
<dbReference type="InterPro" id="IPR013525">
    <property type="entry name" value="ABC2_TM"/>
</dbReference>
<dbReference type="GO" id="GO:0140359">
    <property type="term" value="F:ABC-type transporter activity"/>
    <property type="evidence" value="ECO:0007669"/>
    <property type="project" value="InterPro"/>
</dbReference>
<keyword evidence="5" id="KW-1003">Cell membrane</keyword>
<comment type="caution">
    <text evidence="7">The sequence shown here is derived from an EMBL/GenBank/DDBJ whole genome shotgun (WGS) entry which is preliminary data.</text>
</comment>
<dbReference type="PANTHER" id="PTHR43229:SF2">
    <property type="entry name" value="NODULATION PROTEIN J"/>
    <property type="match status" value="1"/>
</dbReference>
<dbReference type="AlphaFoldDB" id="A0A0G0GGP9"/>
<sequence length="263" mass="30814">MSIRRILAMVIRHMYLWPKSFERLMGTLGWPFLELTIWGLTMSYLQSNLMNSVSLVTVFLGGLIFWQFVTRTEVETALNFLEEVWNKNLINIFASPLTKAEFLISTVISNLIKLSFTASMLTLVSWFFYQFNILKTFGFLIPFILINLFLTGWIVSFFVIGMVLRFGYKAQELAWAITLLVQPFSCVFYPLSALPTWAQNIAKFFPTSYVFEEMRRFLYEGSINKSNLLFAFLLNLTYLIISIWFFSMMFEKAREHGRLVKLN</sequence>
<keyword evidence="3 5" id="KW-1133">Transmembrane helix</keyword>
<evidence type="ECO:0000256" key="3">
    <source>
        <dbReference type="ARBA" id="ARBA00022989"/>
    </source>
</evidence>
<evidence type="ECO:0000256" key="1">
    <source>
        <dbReference type="ARBA" id="ARBA00004141"/>
    </source>
</evidence>
<keyword evidence="4 5" id="KW-0472">Membrane</keyword>
<evidence type="ECO:0000313" key="7">
    <source>
        <dbReference type="EMBL" id="KKQ25235.1"/>
    </source>
</evidence>
<keyword evidence="2 5" id="KW-0812">Transmembrane</keyword>
<comment type="similarity">
    <text evidence="5">Belongs to the ABC-2 integral membrane protein family.</text>
</comment>
<dbReference type="InterPro" id="IPR000412">
    <property type="entry name" value="ABC_2_transport"/>
</dbReference>
<evidence type="ECO:0000256" key="5">
    <source>
        <dbReference type="RuleBase" id="RU361157"/>
    </source>
</evidence>
<gene>
    <name evidence="7" type="ORF">US40_C0010G0018</name>
</gene>
<feature type="transmembrane region" description="Helical" evidence="5">
    <location>
        <begin position="173"/>
        <end position="191"/>
    </location>
</feature>
<name>A0A0G0GGP9_9BACT</name>
<dbReference type="Proteomes" id="UP000034917">
    <property type="component" value="Unassembled WGS sequence"/>
</dbReference>
<dbReference type="GO" id="GO:0043190">
    <property type="term" value="C:ATP-binding cassette (ABC) transporter complex"/>
    <property type="evidence" value="ECO:0007669"/>
    <property type="project" value="InterPro"/>
</dbReference>
<feature type="transmembrane region" description="Helical" evidence="5">
    <location>
        <begin position="228"/>
        <end position="250"/>
    </location>
</feature>
<feature type="transmembrane region" description="Helical" evidence="5">
    <location>
        <begin position="52"/>
        <end position="69"/>
    </location>
</feature>
<dbReference type="PIRSF" id="PIRSF006648">
    <property type="entry name" value="DrrB"/>
    <property type="match status" value="1"/>
</dbReference>
<evidence type="ECO:0000256" key="4">
    <source>
        <dbReference type="ARBA" id="ARBA00023136"/>
    </source>
</evidence>
<reference evidence="7 8" key="1">
    <citation type="journal article" date="2015" name="Nature">
        <title>rRNA introns, odd ribosomes, and small enigmatic genomes across a large radiation of phyla.</title>
        <authorList>
            <person name="Brown C.T."/>
            <person name="Hug L.A."/>
            <person name="Thomas B.C."/>
            <person name="Sharon I."/>
            <person name="Castelle C.J."/>
            <person name="Singh A."/>
            <person name="Wilkins M.J."/>
            <person name="Williams K.H."/>
            <person name="Banfield J.F."/>
        </authorList>
    </citation>
    <scope>NUCLEOTIDE SEQUENCE [LARGE SCALE GENOMIC DNA]</scope>
</reference>
<feature type="transmembrane region" description="Helical" evidence="5">
    <location>
        <begin position="137"/>
        <end position="161"/>
    </location>
</feature>
<dbReference type="PANTHER" id="PTHR43229">
    <property type="entry name" value="NODULATION PROTEIN J"/>
    <property type="match status" value="1"/>
</dbReference>
<dbReference type="Pfam" id="PF01061">
    <property type="entry name" value="ABC2_membrane"/>
    <property type="match status" value="1"/>
</dbReference>
<dbReference type="InterPro" id="IPR051784">
    <property type="entry name" value="Nod_factor_ABC_transporter"/>
</dbReference>
<dbReference type="InterPro" id="IPR047817">
    <property type="entry name" value="ABC2_TM_bact-type"/>
</dbReference>
<evidence type="ECO:0000259" key="6">
    <source>
        <dbReference type="PROSITE" id="PS51012"/>
    </source>
</evidence>
<keyword evidence="5" id="KW-0813">Transport</keyword>
<evidence type="ECO:0000313" key="8">
    <source>
        <dbReference type="Proteomes" id="UP000034917"/>
    </source>
</evidence>
<dbReference type="PROSITE" id="PS51012">
    <property type="entry name" value="ABC_TM2"/>
    <property type="match status" value="1"/>
</dbReference>
<comment type="subcellular location">
    <subcellularLocation>
        <location evidence="5">Cell membrane</location>
        <topology evidence="5">Multi-pass membrane protein</topology>
    </subcellularLocation>
    <subcellularLocation>
        <location evidence="1">Membrane</location>
        <topology evidence="1">Multi-pass membrane protein</topology>
    </subcellularLocation>
</comment>
<dbReference type="EMBL" id="LBSV01000010">
    <property type="protein sequence ID" value="KKQ25235.1"/>
    <property type="molecule type" value="Genomic_DNA"/>
</dbReference>
<evidence type="ECO:0000256" key="2">
    <source>
        <dbReference type="ARBA" id="ARBA00022692"/>
    </source>
</evidence>
<proteinExistence type="inferred from homology"/>
<feature type="domain" description="ABC transmembrane type-2" evidence="6">
    <location>
        <begin position="22"/>
        <end position="249"/>
    </location>
</feature>
<organism evidence="7 8">
    <name type="scientific">Candidatus Roizmanbacteria bacterium GW2011_GWC2_37_13</name>
    <dbReference type="NCBI Taxonomy" id="1618486"/>
    <lineage>
        <taxon>Bacteria</taxon>
        <taxon>Candidatus Roizmaniibacteriota</taxon>
    </lineage>
</organism>
<feature type="transmembrane region" description="Helical" evidence="5">
    <location>
        <begin position="21"/>
        <end position="40"/>
    </location>
</feature>
<feature type="transmembrane region" description="Helical" evidence="5">
    <location>
        <begin position="111"/>
        <end position="131"/>
    </location>
</feature>
<accession>A0A0G0GGP9</accession>